<organism evidence="1">
    <name type="scientific">Arundo donax</name>
    <name type="common">Giant reed</name>
    <name type="synonym">Donax arundinaceus</name>
    <dbReference type="NCBI Taxonomy" id="35708"/>
    <lineage>
        <taxon>Eukaryota</taxon>
        <taxon>Viridiplantae</taxon>
        <taxon>Streptophyta</taxon>
        <taxon>Embryophyta</taxon>
        <taxon>Tracheophyta</taxon>
        <taxon>Spermatophyta</taxon>
        <taxon>Magnoliopsida</taxon>
        <taxon>Liliopsida</taxon>
        <taxon>Poales</taxon>
        <taxon>Poaceae</taxon>
        <taxon>PACMAD clade</taxon>
        <taxon>Arundinoideae</taxon>
        <taxon>Arundineae</taxon>
        <taxon>Arundo</taxon>
    </lineage>
</organism>
<evidence type="ECO:0000313" key="1">
    <source>
        <dbReference type="EMBL" id="JAD87485.1"/>
    </source>
</evidence>
<accession>A0A0A9DP93</accession>
<protein>
    <submittedName>
        <fullName evidence="1">Uncharacterized protein</fullName>
    </submittedName>
</protein>
<dbReference type="EMBL" id="GBRH01210410">
    <property type="protein sequence ID" value="JAD87485.1"/>
    <property type="molecule type" value="Transcribed_RNA"/>
</dbReference>
<sequence>MHASNSHDRLFLNFCRHRSHEHMTQAFHMSQHITKCRNMPFSRSRSALPIFLERVPVASIPSKANSQRCSRLLLAWCQHHSNAILRVW</sequence>
<dbReference type="AlphaFoldDB" id="A0A0A9DP93"/>
<reference evidence="1" key="1">
    <citation type="submission" date="2014-09" db="EMBL/GenBank/DDBJ databases">
        <authorList>
            <person name="Magalhaes I.L.F."/>
            <person name="Oliveira U."/>
            <person name="Santos F.R."/>
            <person name="Vidigal T.H.D.A."/>
            <person name="Brescovit A.D."/>
            <person name="Santos A.J."/>
        </authorList>
    </citation>
    <scope>NUCLEOTIDE SEQUENCE</scope>
    <source>
        <tissue evidence="1">Shoot tissue taken approximately 20 cm above the soil surface</tissue>
    </source>
</reference>
<reference evidence="1" key="2">
    <citation type="journal article" date="2015" name="Data Brief">
        <title>Shoot transcriptome of the giant reed, Arundo donax.</title>
        <authorList>
            <person name="Barrero R.A."/>
            <person name="Guerrero F.D."/>
            <person name="Moolhuijzen P."/>
            <person name="Goolsby J.A."/>
            <person name="Tidwell J."/>
            <person name="Bellgard S.E."/>
            <person name="Bellgard M.I."/>
        </authorList>
    </citation>
    <scope>NUCLEOTIDE SEQUENCE</scope>
    <source>
        <tissue evidence="1">Shoot tissue taken approximately 20 cm above the soil surface</tissue>
    </source>
</reference>
<name>A0A0A9DP93_ARUDO</name>
<proteinExistence type="predicted"/>